<dbReference type="Gramene" id="XM_028345457.1">
    <property type="protein sequence ID" value="XP_028201258.1"/>
    <property type="gene ID" value="LOC114385397"/>
</dbReference>
<dbReference type="Pfam" id="PF05996">
    <property type="entry name" value="Fe_bilin_red"/>
    <property type="match status" value="1"/>
</dbReference>
<dbReference type="AlphaFoldDB" id="A0A445GZS4"/>
<dbReference type="Gene3D" id="3.40.1500.20">
    <property type="match status" value="1"/>
</dbReference>
<reference evidence="3 4" key="1">
    <citation type="submission" date="2018-09" db="EMBL/GenBank/DDBJ databases">
        <title>A high-quality reference genome of wild soybean provides a powerful tool to mine soybean genomes.</title>
        <authorList>
            <person name="Xie M."/>
            <person name="Chung C.Y.L."/>
            <person name="Li M.-W."/>
            <person name="Wong F.-L."/>
            <person name="Chan T.-F."/>
            <person name="Lam H.-M."/>
        </authorList>
    </citation>
    <scope>NUCLEOTIDE SEQUENCE [LARGE SCALE GENOMIC DNA]</scope>
    <source>
        <strain evidence="4">cv. W05</strain>
        <tissue evidence="3">Hypocotyl of etiolated seedlings</tissue>
    </source>
</reference>
<evidence type="ECO:0000256" key="1">
    <source>
        <dbReference type="ARBA" id="ARBA00006908"/>
    </source>
</evidence>
<evidence type="ECO:0000313" key="3">
    <source>
        <dbReference type="EMBL" id="RZB66855.1"/>
    </source>
</evidence>
<keyword evidence="2" id="KW-0560">Oxidoreductase</keyword>
<proteinExistence type="inferred from homology"/>
<evidence type="ECO:0000313" key="4">
    <source>
        <dbReference type="Proteomes" id="UP000289340"/>
    </source>
</evidence>
<protein>
    <submittedName>
        <fullName evidence="3">Phytochromobilin:ferredoxin oxidoreductase, chloroplastic</fullName>
    </submittedName>
</protein>
<comment type="caution">
    <text evidence="3">The sequence shown here is derived from an EMBL/GenBank/DDBJ whole genome shotgun (WGS) entry which is preliminary data.</text>
</comment>
<name>A0A445GZS4_GLYSO</name>
<comment type="similarity">
    <text evidence="1">Belongs to the HY2 family.</text>
</comment>
<gene>
    <name evidence="3" type="ORF">D0Y65_037321</name>
</gene>
<sequence>MGFRISSSSSSSCFCLQRALLPPLTAIATSTRALRRSNCIPSCSVSYQKFVEFALDETKRHTHLIPSPLQEKFSFMNSKDVKGSFSMLSFEAAKIRLLRSLIIQTETMQVLDFTVFPKAEYDVPIFCANFFTSAKTNIIVLDLNPVHDIINQYEYKEKYFKSLIPLGLKYAELFPWGGKLTSESIKFFSPIVIWTKFTSNPQKYDILYSAFREYYKVWLELICKAVKETDESQIFHNLEAQHRYLTWRAEKDPGRGVLKKLIGDTLAKDMLRSFLFNGVDELGSKTFNDYFPQYCCQEGNLNKKGNIIGKSFENRPWNARGEFIGSFSWIDVDV</sequence>
<dbReference type="EMBL" id="QZWG01000014">
    <property type="protein sequence ID" value="RZB66855.1"/>
    <property type="molecule type" value="Genomic_DNA"/>
</dbReference>
<dbReference type="InterPro" id="IPR009249">
    <property type="entry name" value="Ferredoxin-dep_bilin_Rdtase"/>
</dbReference>
<dbReference type="PANTHER" id="PTHR34557:SF1">
    <property type="entry name" value="PHYTOCHROMOBILIN:FERREDOXIN OXIDOREDUCTASE, CHLOROPLASTIC"/>
    <property type="match status" value="1"/>
</dbReference>
<dbReference type="Proteomes" id="UP000289340">
    <property type="component" value="Chromosome 14"/>
</dbReference>
<evidence type="ECO:0000256" key="2">
    <source>
        <dbReference type="ARBA" id="ARBA00023002"/>
    </source>
</evidence>
<dbReference type="PANTHER" id="PTHR34557">
    <property type="entry name" value="PHYTOCHROMOBILIN:FERREDOXIN OXIDOREDUCTASE, CHLOROPLASTIC"/>
    <property type="match status" value="1"/>
</dbReference>
<dbReference type="GO" id="GO:0010024">
    <property type="term" value="P:phytochromobilin biosynthetic process"/>
    <property type="evidence" value="ECO:0007669"/>
    <property type="project" value="InterPro"/>
</dbReference>
<accession>A0A445GZS4</accession>
<keyword evidence="4" id="KW-1185">Reference proteome</keyword>
<dbReference type="GO" id="GO:0050619">
    <property type="term" value="F:phytochromobilin:ferredoxin oxidoreductase activity"/>
    <property type="evidence" value="ECO:0007669"/>
    <property type="project" value="TreeGrafter"/>
</dbReference>
<dbReference type="GO" id="GO:0050897">
    <property type="term" value="F:cobalt ion binding"/>
    <property type="evidence" value="ECO:0007669"/>
    <property type="project" value="InterPro"/>
</dbReference>
<organism evidence="3 4">
    <name type="scientific">Glycine soja</name>
    <name type="common">Wild soybean</name>
    <dbReference type="NCBI Taxonomy" id="3848"/>
    <lineage>
        <taxon>Eukaryota</taxon>
        <taxon>Viridiplantae</taxon>
        <taxon>Streptophyta</taxon>
        <taxon>Embryophyta</taxon>
        <taxon>Tracheophyta</taxon>
        <taxon>Spermatophyta</taxon>
        <taxon>Magnoliopsida</taxon>
        <taxon>eudicotyledons</taxon>
        <taxon>Gunneridae</taxon>
        <taxon>Pentapetalae</taxon>
        <taxon>rosids</taxon>
        <taxon>fabids</taxon>
        <taxon>Fabales</taxon>
        <taxon>Fabaceae</taxon>
        <taxon>Papilionoideae</taxon>
        <taxon>50 kb inversion clade</taxon>
        <taxon>NPAAA clade</taxon>
        <taxon>indigoferoid/millettioid clade</taxon>
        <taxon>Phaseoleae</taxon>
        <taxon>Glycine</taxon>
        <taxon>Glycine subgen. Soja</taxon>
    </lineage>
</organism>